<evidence type="ECO:0000313" key="1">
    <source>
        <dbReference type="EMBL" id="MCT2594241.1"/>
    </source>
</evidence>
<dbReference type="EMBL" id="JAJAGO010000019">
    <property type="protein sequence ID" value="MCT2594241.1"/>
    <property type="molecule type" value="Genomic_DNA"/>
</dbReference>
<evidence type="ECO:0000313" key="2">
    <source>
        <dbReference type="Proteomes" id="UP001156389"/>
    </source>
</evidence>
<proteinExistence type="predicted"/>
<organism evidence="1 2">
    <name type="scientific">Streptomyces gossypii</name>
    <dbReference type="NCBI Taxonomy" id="2883101"/>
    <lineage>
        <taxon>Bacteria</taxon>
        <taxon>Bacillati</taxon>
        <taxon>Actinomycetota</taxon>
        <taxon>Actinomycetes</taxon>
        <taxon>Kitasatosporales</taxon>
        <taxon>Streptomycetaceae</taxon>
        <taxon>Streptomyces</taxon>
    </lineage>
</organism>
<reference evidence="1 2" key="1">
    <citation type="submission" date="2021-10" db="EMBL/GenBank/DDBJ databases">
        <title>Streptomyces gossypii sp. nov., isolated from soil collected from cotton field.</title>
        <authorList>
            <person name="Ge X."/>
            <person name="Chen X."/>
            <person name="Liu W."/>
        </authorList>
    </citation>
    <scope>NUCLEOTIDE SEQUENCE [LARGE SCALE GENOMIC DNA]</scope>
    <source>
        <strain evidence="1 2">N2-109</strain>
    </source>
</reference>
<protein>
    <submittedName>
        <fullName evidence="1">Uncharacterized protein</fullName>
    </submittedName>
</protein>
<name>A0ABT2K2B5_9ACTN</name>
<accession>A0ABT2K2B5</accession>
<dbReference type="Proteomes" id="UP001156389">
    <property type="component" value="Unassembled WGS sequence"/>
</dbReference>
<dbReference type="RefSeq" id="WP_260221560.1">
    <property type="nucleotide sequence ID" value="NZ_JAJAGO010000019.1"/>
</dbReference>
<gene>
    <name evidence="1" type="ORF">LHJ74_30775</name>
</gene>
<sequence>MLKVVDEEVMDILREVVAENPGYIYKAPPEVPPHVKDVDTKCHYVHTDPDGSNVRPGCVVGHVLHHMGIPLDTLKLHEGAPATTVLYRLTDADEYVRSALEMAQTWQDSGYPWAEALNAAEKAYAPDA</sequence>
<comment type="caution">
    <text evidence="1">The sequence shown here is derived from an EMBL/GenBank/DDBJ whole genome shotgun (WGS) entry which is preliminary data.</text>
</comment>
<keyword evidence="2" id="KW-1185">Reference proteome</keyword>